<evidence type="ECO:0000313" key="2">
    <source>
        <dbReference type="EMBL" id="KGM06399.1"/>
    </source>
</evidence>
<dbReference type="Gene3D" id="3.30.70.1320">
    <property type="entry name" value="Multidrug efflux transporter AcrB pore domain like"/>
    <property type="match status" value="1"/>
</dbReference>
<evidence type="ECO:0000313" key="3">
    <source>
        <dbReference type="Proteomes" id="UP000029999"/>
    </source>
</evidence>
<dbReference type="STRING" id="392484.LP43_1619"/>
<dbReference type="Gene3D" id="3.30.70.1440">
    <property type="entry name" value="Multidrug efflux transporter AcrB pore domain"/>
    <property type="match status" value="1"/>
</dbReference>
<dbReference type="Proteomes" id="UP000029999">
    <property type="component" value="Unassembled WGS sequence"/>
</dbReference>
<dbReference type="PRINTS" id="PR00702">
    <property type="entry name" value="ACRIFLAVINRP"/>
</dbReference>
<feature type="transmembrane region" description="Helical" evidence="1">
    <location>
        <begin position="438"/>
        <end position="459"/>
    </location>
</feature>
<dbReference type="RefSeq" id="WP_036314105.1">
    <property type="nucleotide sequence ID" value="NZ_JRQD01000004.1"/>
</dbReference>
<feature type="transmembrane region" description="Helical" evidence="1">
    <location>
        <begin position="465"/>
        <end position="483"/>
    </location>
</feature>
<keyword evidence="1" id="KW-1133">Transmembrane helix</keyword>
<sequence>MNNPNSKGGIIGWFASNPVAANLLMILVIIIGVLETGQLRKEAFPSREPDTLTISVSYDSGSATQSEEGLAIKIEEQLEDVSGIESITSSSTGSGVTVTVEMKNNYDLDTLLRDVKTKVDAISTFPADAKNPVIEKAQREEHALWLQLYGDTDRHSLQQLADELKTDLVAHSKISRVTISGWLDPMMVIEIDEGKLQSYGLSLSDVEAAINAGSSNTMTAVLRNESTYLQLKASEQAYLKQDFSLIPLMNTTNGQQLLLGDVAVIRDSFDDDSSVLSRYQGKDSISIQVITTGMEDISDSVAAARQVTQNWQQTGKLPENVSLSSWYDRSVQIEDRLQLLIKNALTGIALVFILLALFLNLTVAFWVAMGLPFVFFGTLYLMGDNFLGLSLNEFTTFGFLLALGIIVDDAVVVGESIYEVRSKEGDTLANTIKGTMRVAVPTLFGVFTTVAAFFALAQLEGGLGQLYAQFAAVVTLCLIMSIIESKLILPAHLAHLNTQHKKPENVVLHHWNKLQKLMDDGLQWFSARCYRPVIEQALNYRYSVMLMFFALFILVITMPMTGAVRLSFFPTIPGDTVRAELIMQNDASFGQTHSNLLFMEQQAHQTDRDLGGNNSIANLQILSEADQSGRVTVELEKSAPYDINQFTRHWQQLIAMPEAARSISVRNARGSTDDLRVELRANDDQILTLAGEDIKQALSAIPAVSGIEDNLAPGQPQLHLKLNQQGLALGMTTDMLASQILQAFSGQVVQRFQRNNDEIEVKVRYPEAQRQNPSDVLNAKVRTPDGDVVSVSSVATVSFGYTRDSITRIDKKRAVYITADVDKEQLSSTELVSALQQQTVPQLLRQYPGLDVQFGGEAEEQAETQSSMVEMFAIAMLVIYMLLAIPLRSYIQPILIMTAIPFGIVGAILGHWLNDLSLGILSLNGIIALSGVVVNDSLLLVSRFNDIKEEIPDVKQAISEACRGRLRAVLLTSVTTFAGLMPLLGETSRQAQFLIPAAVSLGYGIMFATIITLILIPSLLLIQIDIAKLFGVGKNSPQPIKSTPC</sequence>
<dbReference type="GO" id="GO:0005886">
    <property type="term" value="C:plasma membrane"/>
    <property type="evidence" value="ECO:0007669"/>
    <property type="project" value="TreeGrafter"/>
</dbReference>
<accession>A0A0A0BH13</accession>
<keyword evidence="1" id="KW-0812">Transmembrane</keyword>
<keyword evidence="1" id="KW-0472">Membrane</keyword>
<feature type="transmembrane region" description="Helical" evidence="1">
    <location>
        <begin position="894"/>
        <end position="913"/>
    </location>
</feature>
<dbReference type="PANTHER" id="PTHR32063">
    <property type="match status" value="1"/>
</dbReference>
<dbReference type="InterPro" id="IPR001036">
    <property type="entry name" value="Acrflvin-R"/>
</dbReference>
<reference evidence="2 3" key="1">
    <citation type="submission" date="2014-09" db="EMBL/GenBank/DDBJ databases">
        <authorList>
            <person name="Grob C."/>
            <person name="Taubert M."/>
            <person name="Howat A.M."/>
            <person name="Burns O.J."/>
            <person name="Dixon J.L."/>
            <person name="Chen Y."/>
            <person name="Murrell J.C."/>
        </authorList>
    </citation>
    <scope>NUCLEOTIDE SEQUENCE [LARGE SCALE GENOMIC DNA]</scope>
    <source>
        <strain evidence="2">L4</strain>
    </source>
</reference>
<feature type="transmembrane region" description="Helical" evidence="1">
    <location>
        <begin position="540"/>
        <end position="560"/>
    </location>
</feature>
<dbReference type="InterPro" id="IPR027463">
    <property type="entry name" value="AcrB_DN_DC_subdom"/>
</dbReference>
<dbReference type="Gene3D" id="3.30.70.1430">
    <property type="entry name" value="Multidrug efflux transporter AcrB pore domain"/>
    <property type="match status" value="2"/>
</dbReference>
<feature type="transmembrane region" description="Helical" evidence="1">
    <location>
        <begin position="12"/>
        <end position="34"/>
    </location>
</feature>
<dbReference type="GO" id="GO:0042910">
    <property type="term" value="F:xenobiotic transmembrane transporter activity"/>
    <property type="evidence" value="ECO:0007669"/>
    <property type="project" value="TreeGrafter"/>
</dbReference>
<dbReference type="SUPFAM" id="SSF82866">
    <property type="entry name" value="Multidrug efflux transporter AcrB transmembrane domain"/>
    <property type="match status" value="2"/>
</dbReference>
<evidence type="ECO:0000256" key="1">
    <source>
        <dbReference type="SAM" id="Phobius"/>
    </source>
</evidence>
<feature type="transmembrane region" description="Helical" evidence="1">
    <location>
        <begin position="344"/>
        <end position="377"/>
    </location>
</feature>
<feature type="transmembrane region" description="Helical" evidence="1">
    <location>
        <begin position="868"/>
        <end position="887"/>
    </location>
</feature>
<dbReference type="Gene3D" id="3.30.2090.10">
    <property type="entry name" value="Multidrug efflux transporter AcrB TolC docking domain, DN and DC subdomains"/>
    <property type="match status" value="2"/>
</dbReference>
<feature type="transmembrane region" description="Helical" evidence="1">
    <location>
        <begin position="997"/>
        <end position="1022"/>
    </location>
</feature>
<organism evidence="2 3">
    <name type="scientific">Methylophaga thiooxydans</name>
    <dbReference type="NCBI Taxonomy" id="392484"/>
    <lineage>
        <taxon>Bacteria</taxon>
        <taxon>Pseudomonadati</taxon>
        <taxon>Pseudomonadota</taxon>
        <taxon>Gammaproteobacteria</taxon>
        <taxon>Thiotrichales</taxon>
        <taxon>Piscirickettsiaceae</taxon>
        <taxon>Methylophaga</taxon>
    </lineage>
</organism>
<dbReference type="SUPFAM" id="SSF82714">
    <property type="entry name" value="Multidrug efflux transporter AcrB TolC docking domain, DN and DC subdomains"/>
    <property type="match status" value="2"/>
</dbReference>
<dbReference type="SUPFAM" id="SSF82693">
    <property type="entry name" value="Multidrug efflux transporter AcrB pore domain, PN1, PN2, PC1 and PC2 subdomains"/>
    <property type="match status" value="2"/>
</dbReference>
<proteinExistence type="predicted"/>
<comment type="caution">
    <text evidence="2">The sequence shown here is derived from an EMBL/GenBank/DDBJ whole genome shotgun (WGS) entry which is preliminary data.</text>
</comment>
<feature type="transmembrane region" description="Helical" evidence="1">
    <location>
        <begin position="968"/>
        <end position="985"/>
    </location>
</feature>
<dbReference type="EMBL" id="JRQD01000004">
    <property type="protein sequence ID" value="KGM06399.1"/>
    <property type="molecule type" value="Genomic_DNA"/>
</dbReference>
<dbReference type="PANTHER" id="PTHR32063:SF33">
    <property type="entry name" value="RND SUPERFAMILY EFFLUX PUMP PERMEASE COMPONENT"/>
    <property type="match status" value="1"/>
</dbReference>
<gene>
    <name evidence="2" type="ORF">LP43_1619</name>
</gene>
<dbReference type="AlphaFoldDB" id="A0A0A0BH13"/>
<dbReference type="Gene3D" id="1.20.1640.10">
    <property type="entry name" value="Multidrug efflux transporter AcrB transmembrane domain"/>
    <property type="match status" value="2"/>
</dbReference>
<protein>
    <submittedName>
        <fullName evidence="2">Acriflavin resistance protein</fullName>
    </submittedName>
</protein>
<name>A0A0A0BH13_9GAMM</name>
<feature type="transmembrane region" description="Helical" evidence="1">
    <location>
        <begin position="919"/>
        <end position="941"/>
    </location>
</feature>
<dbReference type="Pfam" id="PF00873">
    <property type="entry name" value="ACR_tran"/>
    <property type="match status" value="1"/>
</dbReference>